<name>A0A2N3PMV0_9PROT</name>
<dbReference type="Gene3D" id="1.10.10.10">
    <property type="entry name" value="Winged helix-like DNA-binding domain superfamily/Winged helix DNA-binding domain"/>
    <property type="match status" value="1"/>
</dbReference>
<evidence type="ECO:0000256" key="2">
    <source>
        <dbReference type="ARBA" id="ARBA00023015"/>
    </source>
</evidence>
<evidence type="ECO:0000256" key="1">
    <source>
        <dbReference type="ARBA" id="ARBA00009437"/>
    </source>
</evidence>
<evidence type="ECO:0000313" key="6">
    <source>
        <dbReference type="EMBL" id="PKU21735.1"/>
    </source>
</evidence>
<dbReference type="InterPro" id="IPR050176">
    <property type="entry name" value="LTTR"/>
</dbReference>
<dbReference type="PROSITE" id="PS50931">
    <property type="entry name" value="HTH_LYSR"/>
    <property type="match status" value="1"/>
</dbReference>
<dbReference type="InterPro" id="IPR036390">
    <property type="entry name" value="WH_DNA-bd_sf"/>
</dbReference>
<dbReference type="EMBL" id="PIUM01000045">
    <property type="protein sequence ID" value="PKU21735.1"/>
    <property type="molecule type" value="Genomic_DNA"/>
</dbReference>
<evidence type="ECO:0000256" key="4">
    <source>
        <dbReference type="ARBA" id="ARBA00023163"/>
    </source>
</evidence>
<evidence type="ECO:0000313" key="7">
    <source>
        <dbReference type="Proteomes" id="UP000233293"/>
    </source>
</evidence>
<dbReference type="Proteomes" id="UP000233293">
    <property type="component" value="Unassembled WGS sequence"/>
</dbReference>
<dbReference type="Pfam" id="PF03466">
    <property type="entry name" value="LysR_substrate"/>
    <property type="match status" value="1"/>
</dbReference>
<dbReference type="InterPro" id="IPR000847">
    <property type="entry name" value="LysR_HTH_N"/>
</dbReference>
<dbReference type="Gene3D" id="3.40.190.10">
    <property type="entry name" value="Periplasmic binding protein-like II"/>
    <property type="match status" value="2"/>
</dbReference>
<proteinExistence type="inferred from homology"/>
<feature type="domain" description="HTH lysR-type" evidence="5">
    <location>
        <begin position="5"/>
        <end position="62"/>
    </location>
</feature>
<organism evidence="6 7">
    <name type="scientific">Telmatospirillum siberiense</name>
    <dbReference type="NCBI Taxonomy" id="382514"/>
    <lineage>
        <taxon>Bacteria</taxon>
        <taxon>Pseudomonadati</taxon>
        <taxon>Pseudomonadota</taxon>
        <taxon>Alphaproteobacteria</taxon>
        <taxon>Rhodospirillales</taxon>
        <taxon>Rhodospirillaceae</taxon>
        <taxon>Telmatospirillum</taxon>
    </lineage>
</organism>
<protein>
    <recommendedName>
        <fullName evidence="5">HTH lysR-type domain-containing protein</fullName>
    </recommendedName>
</protein>
<dbReference type="Pfam" id="PF00126">
    <property type="entry name" value="HTH_1"/>
    <property type="match status" value="1"/>
</dbReference>
<dbReference type="PRINTS" id="PR00039">
    <property type="entry name" value="HTHLYSR"/>
</dbReference>
<dbReference type="OrthoDB" id="9789529at2"/>
<dbReference type="PANTHER" id="PTHR30579">
    <property type="entry name" value="TRANSCRIPTIONAL REGULATOR"/>
    <property type="match status" value="1"/>
</dbReference>
<accession>A0A2N3PMV0</accession>
<keyword evidence="7" id="KW-1185">Reference proteome</keyword>
<dbReference type="InterPro" id="IPR036388">
    <property type="entry name" value="WH-like_DNA-bd_sf"/>
</dbReference>
<gene>
    <name evidence="6" type="ORF">CWS72_25170</name>
</gene>
<keyword evidence="2" id="KW-0805">Transcription regulation</keyword>
<dbReference type="PANTHER" id="PTHR30579:SF7">
    <property type="entry name" value="HTH-TYPE TRANSCRIPTIONAL REGULATOR LRHA-RELATED"/>
    <property type="match status" value="1"/>
</dbReference>
<reference evidence="7" key="1">
    <citation type="submission" date="2017-12" db="EMBL/GenBank/DDBJ databases">
        <title>Draft genome sequence of Telmatospirillum siberiense 26-4b1T, an acidotolerant peatland alphaproteobacterium potentially involved in sulfur cycling.</title>
        <authorList>
            <person name="Hausmann B."/>
            <person name="Pjevac P."/>
            <person name="Schreck K."/>
            <person name="Herbold C.W."/>
            <person name="Daims H."/>
            <person name="Wagner M."/>
            <person name="Pester M."/>
            <person name="Loy A."/>
        </authorList>
    </citation>
    <scope>NUCLEOTIDE SEQUENCE [LARGE SCALE GENOMIC DNA]</scope>
    <source>
        <strain evidence="7">26-4b1</strain>
    </source>
</reference>
<dbReference type="RefSeq" id="WP_101253418.1">
    <property type="nucleotide sequence ID" value="NZ_PIUM01000045.1"/>
</dbReference>
<comment type="caution">
    <text evidence="6">The sequence shown here is derived from an EMBL/GenBank/DDBJ whole genome shotgun (WGS) entry which is preliminary data.</text>
</comment>
<dbReference type="GO" id="GO:0003677">
    <property type="term" value="F:DNA binding"/>
    <property type="evidence" value="ECO:0007669"/>
    <property type="project" value="UniProtKB-KW"/>
</dbReference>
<sequence length="293" mass="32008">MHRDLDLSLLRTFFTIAVTGSFTAASHQLFRTQPAISLRLKRLEDIIGLPLIRRGTDGASLTREGHLVLGYAKRILTLHDELMRRVRSVEFAEVVRVGLPEEYTALGLEKILRDFAADCPSASLTIDVKMSRELDTCLQDGRLDLIVNASLAEPEGSRTGRRVPVAWVAGEQMPPSRGAVRLVLPSEGNLYRRMALSALAKNDATWEIVCTATNWDSTKSAVLAGIGVSVAPLDMVTPGMRLVGREDGLPPLPEMWMSLVCRAQPASLAERRLTELLAQSLVAEGVGATQRTA</sequence>
<evidence type="ECO:0000256" key="3">
    <source>
        <dbReference type="ARBA" id="ARBA00023125"/>
    </source>
</evidence>
<dbReference type="SUPFAM" id="SSF46785">
    <property type="entry name" value="Winged helix' DNA-binding domain"/>
    <property type="match status" value="1"/>
</dbReference>
<evidence type="ECO:0000259" key="5">
    <source>
        <dbReference type="PROSITE" id="PS50931"/>
    </source>
</evidence>
<dbReference type="AlphaFoldDB" id="A0A2N3PMV0"/>
<dbReference type="GO" id="GO:0003700">
    <property type="term" value="F:DNA-binding transcription factor activity"/>
    <property type="evidence" value="ECO:0007669"/>
    <property type="project" value="InterPro"/>
</dbReference>
<keyword evidence="4" id="KW-0804">Transcription</keyword>
<comment type="similarity">
    <text evidence="1">Belongs to the LysR transcriptional regulatory family.</text>
</comment>
<dbReference type="SUPFAM" id="SSF53850">
    <property type="entry name" value="Periplasmic binding protein-like II"/>
    <property type="match status" value="1"/>
</dbReference>
<keyword evidence="3" id="KW-0238">DNA-binding</keyword>
<dbReference type="InterPro" id="IPR005119">
    <property type="entry name" value="LysR_subst-bd"/>
</dbReference>